<evidence type="ECO:0000256" key="7">
    <source>
        <dbReference type="SAM" id="Phobius"/>
    </source>
</evidence>
<feature type="transmembrane region" description="Helical" evidence="7">
    <location>
        <begin position="195"/>
        <end position="212"/>
    </location>
</feature>
<evidence type="ECO:0000313" key="10">
    <source>
        <dbReference type="Proteomes" id="UP000321424"/>
    </source>
</evidence>
<gene>
    <name evidence="9" type="ORF">NN4_38070</name>
</gene>
<feature type="transmembrane region" description="Helical" evidence="7">
    <location>
        <begin position="6"/>
        <end position="23"/>
    </location>
</feature>
<sequence length="414" mass="43998">MPSNHMVFLLLDLVLIAVAARLLGKLAERLGQPAVIGEIAAGIIAGPTILGAHLSGIVFPQDVRSYLSAFANVGVMIFMFLAGLEIDRGSFNGNRRAVATVSLSAYFVPFALGCGVALLVLSRYHQDNRLTFALFIGCALAVTAFPVLARILIERDLMGTRIGQLSMASAAIDDILAWIVLAFVIGLARPGTGDQWRLLLFVPLVPAMWWLVRPLLVRASRSTAATNDNTMIFLAVCGALVFGAATEWIGLHLIFGAFLFGVVFPRTHRPVVETGAQLLSSVFLPAFFVIAGLQVDLSSLDRAGVAEMIAILVTALAGKLGGTYFAARANGIEPREAGALASLMNTRGLTELIILNVGLTTGLIGVQLYSILVVMALVTTAMTSPLLRLLGVTPELGRLPIPATTEPRMARKEA</sequence>
<feature type="transmembrane region" description="Helical" evidence="7">
    <location>
        <begin position="232"/>
        <end position="264"/>
    </location>
</feature>
<evidence type="ECO:0000256" key="6">
    <source>
        <dbReference type="ARBA" id="ARBA00023136"/>
    </source>
</evidence>
<proteinExistence type="predicted"/>
<evidence type="ECO:0000256" key="4">
    <source>
        <dbReference type="ARBA" id="ARBA00022989"/>
    </source>
</evidence>
<dbReference type="EMBL" id="BJXA01000023">
    <property type="protein sequence ID" value="GEM39288.1"/>
    <property type="molecule type" value="Genomic_DNA"/>
</dbReference>
<dbReference type="OrthoDB" id="9793589at2"/>
<evidence type="ECO:0000256" key="5">
    <source>
        <dbReference type="ARBA" id="ARBA00023065"/>
    </source>
</evidence>
<comment type="subcellular location">
    <subcellularLocation>
        <location evidence="1">Membrane</location>
        <topology evidence="1">Multi-pass membrane protein</topology>
    </subcellularLocation>
</comment>
<evidence type="ECO:0000256" key="1">
    <source>
        <dbReference type="ARBA" id="ARBA00004141"/>
    </source>
</evidence>
<dbReference type="InterPro" id="IPR050794">
    <property type="entry name" value="CPA2_transporter"/>
</dbReference>
<keyword evidence="5" id="KW-0406">Ion transport</keyword>
<feature type="transmembrane region" description="Helical" evidence="7">
    <location>
        <begin position="305"/>
        <end position="327"/>
    </location>
</feature>
<dbReference type="GO" id="GO:0016020">
    <property type="term" value="C:membrane"/>
    <property type="evidence" value="ECO:0007669"/>
    <property type="project" value="UniProtKB-SubCell"/>
</dbReference>
<keyword evidence="3 7" id="KW-0812">Transmembrane</keyword>
<dbReference type="InterPro" id="IPR006153">
    <property type="entry name" value="Cation/H_exchanger_TM"/>
</dbReference>
<feature type="transmembrane region" description="Helical" evidence="7">
    <location>
        <begin position="132"/>
        <end position="153"/>
    </location>
</feature>
<evidence type="ECO:0000256" key="2">
    <source>
        <dbReference type="ARBA" id="ARBA00022448"/>
    </source>
</evidence>
<keyword evidence="6 7" id="KW-0472">Membrane</keyword>
<accession>A0A511MGT4</accession>
<organism evidence="9 10">
    <name type="scientific">Nocardia ninae NBRC 108245</name>
    <dbReference type="NCBI Taxonomy" id="1210091"/>
    <lineage>
        <taxon>Bacteria</taxon>
        <taxon>Bacillati</taxon>
        <taxon>Actinomycetota</taxon>
        <taxon>Actinomycetes</taxon>
        <taxon>Mycobacteriales</taxon>
        <taxon>Nocardiaceae</taxon>
        <taxon>Nocardia</taxon>
    </lineage>
</organism>
<dbReference type="Proteomes" id="UP000321424">
    <property type="component" value="Unassembled WGS sequence"/>
</dbReference>
<feature type="transmembrane region" description="Helical" evidence="7">
    <location>
        <begin position="35"/>
        <end position="59"/>
    </location>
</feature>
<dbReference type="InterPro" id="IPR038770">
    <property type="entry name" value="Na+/solute_symporter_sf"/>
</dbReference>
<protein>
    <recommendedName>
        <fullName evidence="8">Cation/H+ exchanger transmembrane domain-containing protein</fullName>
    </recommendedName>
</protein>
<comment type="caution">
    <text evidence="9">The sequence shown here is derived from an EMBL/GenBank/DDBJ whole genome shotgun (WGS) entry which is preliminary data.</text>
</comment>
<keyword evidence="2" id="KW-0813">Transport</keyword>
<dbReference type="Gene3D" id="1.20.1530.20">
    <property type="match status" value="1"/>
</dbReference>
<dbReference type="PANTHER" id="PTHR32468:SF0">
    <property type="entry name" value="K(+)_H(+) ANTIPORTER 1"/>
    <property type="match status" value="1"/>
</dbReference>
<dbReference type="PANTHER" id="PTHR32468">
    <property type="entry name" value="CATION/H + ANTIPORTER"/>
    <property type="match status" value="1"/>
</dbReference>
<feature type="domain" description="Cation/H+ exchanger transmembrane" evidence="8">
    <location>
        <begin position="19"/>
        <end position="388"/>
    </location>
</feature>
<dbReference type="Pfam" id="PF00999">
    <property type="entry name" value="Na_H_Exchanger"/>
    <property type="match status" value="1"/>
</dbReference>
<feature type="transmembrane region" description="Helical" evidence="7">
    <location>
        <begin position="65"/>
        <end position="86"/>
    </location>
</feature>
<feature type="transmembrane region" description="Helical" evidence="7">
    <location>
        <begin position="353"/>
        <end position="378"/>
    </location>
</feature>
<name>A0A511MGT4_9NOCA</name>
<feature type="transmembrane region" description="Helical" evidence="7">
    <location>
        <begin position="165"/>
        <end position="189"/>
    </location>
</feature>
<keyword evidence="4 7" id="KW-1133">Transmembrane helix</keyword>
<feature type="transmembrane region" description="Helical" evidence="7">
    <location>
        <begin position="98"/>
        <end position="120"/>
    </location>
</feature>
<feature type="transmembrane region" description="Helical" evidence="7">
    <location>
        <begin position="276"/>
        <end position="293"/>
    </location>
</feature>
<dbReference type="GO" id="GO:0015297">
    <property type="term" value="F:antiporter activity"/>
    <property type="evidence" value="ECO:0007669"/>
    <property type="project" value="InterPro"/>
</dbReference>
<evidence type="ECO:0000259" key="8">
    <source>
        <dbReference type="Pfam" id="PF00999"/>
    </source>
</evidence>
<evidence type="ECO:0000313" key="9">
    <source>
        <dbReference type="EMBL" id="GEM39288.1"/>
    </source>
</evidence>
<keyword evidence="10" id="KW-1185">Reference proteome</keyword>
<reference evidence="9 10" key="1">
    <citation type="submission" date="2019-07" db="EMBL/GenBank/DDBJ databases">
        <title>Whole genome shotgun sequence of Nocardia ninae NBRC 108245.</title>
        <authorList>
            <person name="Hosoyama A."/>
            <person name="Uohara A."/>
            <person name="Ohji S."/>
            <person name="Ichikawa N."/>
        </authorList>
    </citation>
    <scope>NUCLEOTIDE SEQUENCE [LARGE SCALE GENOMIC DNA]</scope>
    <source>
        <strain evidence="9 10">NBRC 108245</strain>
    </source>
</reference>
<dbReference type="RefSeq" id="WP_147132761.1">
    <property type="nucleotide sequence ID" value="NZ_BJXA01000023.1"/>
</dbReference>
<evidence type="ECO:0000256" key="3">
    <source>
        <dbReference type="ARBA" id="ARBA00022692"/>
    </source>
</evidence>
<dbReference type="AlphaFoldDB" id="A0A511MGT4"/>
<dbReference type="GO" id="GO:1902600">
    <property type="term" value="P:proton transmembrane transport"/>
    <property type="evidence" value="ECO:0007669"/>
    <property type="project" value="InterPro"/>
</dbReference>